<accession>A0A1S6UB26</accession>
<evidence type="ECO:0000313" key="2">
    <source>
        <dbReference type="Proteomes" id="UP000221837"/>
    </source>
</evidence>
<evidence type="ECO:0000313" key="1">
    <source>
        <dbReference type="EMBL" id="AQW88639.1"/>
    </source>
</evidence>
<dbReference type="OrthoDB" id="23578at10239"/>
<dbReference type="Proteomes" id="UP000221837">
    <property type="component" value="Genome"/>
</dbReference>
<dbReference type="EMBL" id="KY630187">
    <property type="protein sequence ID" value="AQW88639.1"/>
    <property type="molecule type" value="Genomic_DNA"/>
</dbReference>
<keyword evidence="2" id="KW-1185">Reference proteome</keyword>
<organism evidence="1 2">
    <name type="scientific">Serratia phage BF</name>
    <dbReference type="NCBI Taxonomy" id="1962671"/>
    <lineage>
        <taxon>Viruses</taxon>
        <taxon>Duplodnaviria</taxon>
        <taxon>Heunggongvirae</taxon>
        <taxon>Uroviricota</taxon>
        <taxon>Caudoviricetes</taxon>
        <taxon>Eneladusvirus</taxon>
        <taxon>Eneladusvirus BF</taxon>
    </lineage>
</organism>
<reference evidence="1" key="1">
    <citation type="submission" date="2017-02" db="EMBL/GenBank/DDBJ databases">
        <title>Genome sequence of Serratia marcescens phage BF.</title>
        <authorList>
            <person name="Casey E."/>
            <person name="Fitzgerald B."/>
            <person name="Mahony J."/>
            <person name="Lugli G."/>
            <person name="Ventura M."/>
            <person name="van Sinderen D."/>
        </authorList>
    </citation>
    <scope>NUCLEOTIDE SEQUENCE [LARGE SCALE GENOMIC DNA]</scope>
</reference>
<proteinExistence type="predicted"/>
<gene>
    <name evidence="1" type="ORF">BF_0114</name>
</gene>
<protein>
    <submittedName>
        <fullName evidence="1">Uncharacterized protein</fullName>
    </submittedName>
</protein>
<sequence>MKRMFWSALLAAFIVWVISWAVTSGKSTEHQNVYYNTGQIVALGQCKGGECSYQYKDNTGSLQYATSSKPVSLGQLVYQECWYEEAKGDRCYVEYQPSKN</sequence>
<name>A0A1S6UB26_9CAUD</name>